<sequence>MKYSIIIRCYNTLPLIKKCIEAVLQSTDDKTEIILINNHPPQKSAIEYLQNLNHPRIIVLNPGKNIGNLEGFHLGARHANGENLVILDDDIIVPNNNWIQIMSQSLSDFPNLAYTALLCSHIHLYLLSNKDPHDTVIHKPEYVFQLTNNVVIFGCVMLKKSFWEKYFSDIKLTHIALYDIDRLYKLKADEIGMKTGYIISHMADHLGRTQESDLVYCAWKILYVFGLTTEEYVDWRKNKTKFTIEEEELLINNEYSDLNIAELKTLIANSSFQ</sequence>
<comment type="caution">
    <text evidence="2">The sequence shown here is derived from an EMBL/GenBank/DDBJ whole genome shotgun (WGS) entry which is preliminary data.</text>
</comment>
<dbReference type="PANTHER" id="PTHR43179:SF7">
    <property type="entry name" value="RHAMNOSYLTRANSFERASE WBBL"/>
    <property type="match status" value="1"/>
</dbReference>
<evidence type="ECO:0000313" key="2">
    <source>
        <dbReference type="EMBL" id="KQL19314.1"/>
    </source>
</evidence>
<dbReference type="RefSeq" id="WP_056684439.1">
    <property type="nucleotide sequence ID" value="NZ_CP041305.1"/>
</dbReference>
<dbReference type="PATRIC" id="fig|1637975.4.peg.2335"/>
<dbReference type="STRING" id="1637975.AN957_12530"/>
<dbReference type="InterPro" id="IPR029044">
    <property type="entry name" value="Nucleotide-diphossugar_trans"/>
</dbReference>
<gene>
    <name evidence="2" type="ORF">AN957_12530</name>
</gene>
<reference evidence="2 3" key="1">
    <citation type="submission" date="2015-09" db="EMBL/GenBank/DDBJ databases">
        <title>Genome sequencing project for genomic taxonomy and phylogenomics of Bacillus-like bacteria.</title>
        <authorList>
            <person name="Liu B."/>
            <person name="Wang J."/>
            <person name="Zhu Y."/>
            <person name="Liu G."/>
            <person name="Chen Q."/>
            <person name="Chen Z."/>
            <person name="Lan J."/>
            <person name="Che J."/>
            <person name="Ge C."/>
            <person name="Shi H."/>
            <person name="Pan Z."/>
            <person name="Liu X."/>
        </authorList>
    </citation>
    <scope>NUCLEOTIDE SEQUENCE [LARGE SCALE GENOMIC DNA]</scope>
    <source>
        <strain evidence="2 3">FJAT-18043</strain>
    </source>
</reference>
<feature type="domain" description="Glycosyltransferase 2-like" evidence="1">
    <location>
        <begin position="4"/>
        <end position="108"/>
    </location>
</feature>
<evidence type="ECO:0000259" key="1">
    <source>
        <dbReference type="Pfam" id="PF00535"/>
    </source>
</evidence>
<dbReference type="AlphaFoldDB" id="A0A0Q3VH95"/>
<keyword evidence="3" id="KW-1185">Reference proteome</keyword>
<protein>
    <recommendedName>
        <fullName evidence="1">Glycosyltransferase 2-like domain-containing protein</fullName>
    </recommendedName>
</protein>
<name>A0A0Q3VH95_9BACI</name>
<evidence type="ECO:0000313" key="3">
    <source>
        <dbReference type="Proteomes" id="UP000050996"/>
    </source>
</evidence>
<dbReference type="PANTHER" id="PTHR43179">
    <property type="entry name" value="RHAMNOSYLTRANSFERASE WBBL"/>
    <property type="match status" value="1"/>
</dbReference>
<proteinExistence type="predicted"/>
<accession>A0A0Q3VH95</accession>
<dbReference type="Pfam" id="PF00535">
    <property type="entry name" value="Glycos_transf_2"/>
    <property type="match status" value="1"/>
</dbReference>
<organism evidence="2 3">
    <name type="scientific">Cytobacillus solani</name>
    <dbReference type="NCBI Taxonomy" id="1637975"/>
    <lineage>
        <taxon>Bacteria</taxon>
        <taxon>Bacillati</taxon>
        <taxon>Bacillota</taxon>
        <taxon>Bacilli</taxon>
        <taxon>Bacillales</taxon>
        <taxon>Bacillaceae</taxon>
        <taxon>Cytobacillus</taxon>
    </lineage>
</organism>
<dbReference type="EMBL" id="LJIX01000006">
    <property type="protein sequence ID" value="KQL19314.1"/>
    <property type="molecule type" value="Genomic_DNA"/>
</dbReference>
<dbReference type="SUPFAM" id="SSF53448">
    <property type="entry name" value="Nucleotide-diphospho-sugar transferases"/>
    <property type="match status" value="1"/>
</dbReference>
<dbReference type="Proteomes" id="UP000050996">
    <property type="component" value="Unassembled WGS sequence"/>
</dbReference>
<dbReference type="CDD" id="cd00761">
    <property type="entry name" value="Glyco_tranf_GTA_type"/>
    <property type="match status" value="1"/>
</dbReference>
<dbReference type="Gene3D" id="3.90.550.10">
    <property type="entry name" value="Spore Coat Polysaccharide Biosynthesis Protein SpsA, Chain A"/>
    <property type="match status" value="1"/>
</dbReference>
<dbReference type="InterPro" id="IPR001173">
    <property type="entry name" value="Glyco_trans_2-like"/>
</dbReference>